<keyword evidence="1" id="KW-0472">Membrane</keyword>
<evidence type="ECO:0000313" key="2">
    <source>
        <dbReference type="EMBL" id="MSS47168.1"/>
    </source>
</evidence>
<evidence type="ECO:0000256" key="1">
    <source>
        <dbReference type="SAM" id="Phobius"/>
    </source>
</evidence>
<comment type="caution">
    <text evidence="3">The sequence shown here is derived from an EMBL/GenBank/DDBJ whole genome shotgun (WGS) entry which is preliminary data.</text>
</comment>
<keyword evidence="1" id="KW-0812">Transmembrane</keyword>
<keyword evidence="2" id="KW-0255">Endonuclease</keyword>
<gene>
    <name evidence="3" type="ORF">DWY53_15325</name>
    <name evidence="2" type="ORF">FYJ30_02170</name>
</gene>
<organism evidence="3 4">
    <name type="scientific">Phocaeicola vulgatus</name>
    <name type="common">Bacteroides vulgatus</name>
    <dbReference type="NCBI Taxonomy" id="821"/>
    <lineage>
        <taxon>Bacteria</taxon>
        <taxon>Pseudomonadati</taxon>
        <taxon>Bacteroidota</taxon>
        <taxon>Bacteroidia</taxon>
        <taxon>Bacteroidales</taxon>
        <taxon>Bacteroidaceae</taxon>
        <taxon>Phocaeicola</taxon>
    </lineage>
</organism>
<dbReference type="InterPro" id="IPR003615">
    <property type="entry name" value="HNH_nuc"/>
</dbReference>
<dbReference type="EMBL" id="VULU01000003">
    <property type="protein sequence ID" value="MSS47168.1"/>
    <property type="molecule type" value="Genomic_DNA"/>
</dbReference>
<reference evidence="3 4" key="1">
    <citation type="submission" date="2018-08" db="EMBL/GenBank/DDBJ databases">
        <title>A genome reference for cultivated species of the human gut microbiota.</title>
        <authorList>
            <person name="Zou Y."/>
            <person name="Xue W."/>
            <person name="Luo G."/>
        </authorList>
    </citation>
    <scope>NUCLEOTIDE SEQUENCE [LARGE SCALE GENOMIC DNA]</scope>
    <source>
        <strain evidence="3 4">AF25-30LB</strain>
    </source>
</reference>
<evidence type="ECO:0000313" key="4">
    <source>
        <dbReference type="Proteomes" id="UP000266497"/>
    </source>
</evidence>
<keyword evidence="1" id="KW-1133">Transmembrane helix</keyword>
<sequence length="379" mass="46012">MLDKLRLILYLILIFIGLIALLYIAPIFFIVSIIILWMGIKDLDKRENKKDYDINKKLSSLNNKERVESCTLKYENELTTVDIYSEENNQIEEDSYPNIDKYNFYITNEEKILSYFYERCNREDLGILRTTGENSLYKKKLRDKRWIEKREKIRKRDRYRCQYCHNIYVLKDINELYEIVDFEEIASCVIDVYKQIQKNEIKFEVDKDLKFNQESYYIPKYNLWMNYFYEDLSRLPILYQSMLPARKMQILSDVKCSTKDTYEYYLKSLKSSLRYKRKGKKTGFIDSILIEHDDRIKTSHKFFLCQNIERDNRFAYQGRASIFIDGYSIIFPLYEIKLFNTLEVHHKRYPRSKNPWDVDDADLITLCSKCHKLEHQKFK</sequence>
<keyword evidence="2" id="KW-0540">Nuclease</keyword>
<protein>
    <submittedName>
        <fullName evidence="2">HNH endonuclease</fullName>
    </submittedName>
</protein>
<dbReference type="GO" id="GO:0004519">
    <property type="term" value="F:endonuclease activity"/>
    <property type="evidence" value="ECO:0007669"/>
    <property type="project" value="UniProtKB-KW"/>
</dbReference>
<dbReference type="CDD" id="cd00085">
    <property type="entry name" value="HNHc"/>
    <property type="match status" value="1"/>
</dbReference>
<keyword evidence="2" id="KW-0378">Hydrolase</keyword>
<evidence type="ECO:0000313" key="3">
    <source>
        <dbReference type="EMBL" id="RGR37015.1"/>
    </source>
</evidence>
<proteinExistence type="predicted"/>
<dbReference type="Proteomes" id="UP000266497">
    <property type="component" value="Unassembled WGS sequence"/>
</dbReference>
<accession>A0A174SUK4</accession>
<evidence type="ECO:0000313" key="5">
    <source>
        <dbReference type="Proteomes" id="UP000460950"/>
    </source>
</evidence>
<dbReference type="EMBL" id="QRUD01000046">
    <property type="protein sequence ID" value="RGR37015.1"/>
    <property type="molecule type" value="Genomic_DNA"/>
</dbReference>
<dbReference type="AlphaFoldDB" id="A0A174SUK4"/>
<name>A0A174SUK4_PHOVU</name>
<feature type="transmembrane region" description="Helical" evidence="1">
    <location>
        <begin position="7"/>
        <end position="40"/>
    </location>
</feature>
<reference evidence="2 5" key="2">
    <citation type="submission" date="2019-09" db="EMBL/GenBank/DDBJ databases">
        <title>In-depth cultivation of the pig gut microbiome towards novel bacterial diversity and tailored functional studies.</title>
        <authorList>
            <person name="Wylensek D."/>
            <person name="Hitch T.C.A."/>
            <person name="Clavel T."/>
        </authorList>
    </citation>
    <scope>NUCLEOTIDE SEQUENCE [LARGE SCALE GENOMIC DNA]</scope>
    <source>
        <strain evidence="2 5">WCA-389-WT-3C</strain>
    </source>
</reference>
<dbReference type="RefSeq" id="WP_057279588.1">
    <property type="nucleotide sequence ID" value="NZ_CAXSKM010000028.1"/>
</dbReference>
<dbReference type="Proteomes" id="UP000460950">
    <property type="component" value="Unassembled WGS sequence"/>
</dbReference>